<dbReference type="VEuPathDB" id="MicrosporidiaDB:M153_12700017735"/>
<evidence type="ECO:0000313" key="1">
    <source>
        <dbReference type="EMBL" id="KRH94860.1"/>
    </source>
</evidence>
<sequence>MCIFETDMIKYLILQSSKRYSTTDKFIQLILKPQSCSDDLIFKFSKQLDRQILQNVFIG</sequence>
<dbReference type="AlphaFoldDB" id="A0A0R0M029"/>
<gene>
    <name evidence="1" type="ORF">M153_12700017735</name>
</gene>
<keyword evidence="2" id="KW-1185">Reference proteome</keyword>
<dbReference type="Proteomes" id="UP000051530">
    <property type="component" value="Unassembled WGS sequence"/>
</dbReference>
<accession>A0A0R0M029</accession>
<reference evidence="1 2" key="1">
    <citation type="submission" date="2015-07" db="EMBL/GenBank/DDBJ databases">
        <title>The genome of Pseudoloma neurophilia, a relevant intracellular parasite of the zebrafish.</title>
        <authorList>
            <person name="Ndikumana S."/>
            <person name="Pelin A."/>
            <person name="Sanders J."/>
            <person name="Corradi N."/>
        </authorList>
    </citation>
    <scope>NUCLEOTIDE SEQUENCE [LARGE SCALE GENOMIC DNA]</scope>
    <source>
        <strain evidence="1 2">MK1</strain>
    </source>
</reference>
<protein>
    <submittedName>
        <fullName evidence="1">Uncharacterized protein</fullName>
    </submittedName>
</protein>
<name>A0A0R0M029_9MICR</name>
<evidence type="ECO:0000313" key="2">
    <source>
        <dbReference type="Proteomes" id="UP000051530"/>
    </source>
</evidence>
<organism evidence="1 2">
    <name type="scientific">Pseudoloma neurophilia</name>
    <dbReference type="NCBI Taxonomy" id="146866"/>
    <lineage>
        <taxon>Eukaryota</taxon>
        <taxon>Fungi</taxon>
        <taxon>Fungi incertae sedis</taxon>
        <taxon>Microsporidia</taxon>
        <taxon>Pseudoloma</taxon>
    </lineage>
</organism>
<comment type="caution">
    <text evidence="1">The sequence shown here is derived from an EMBL/GenBank/DDBJ whole genome shotgun (WGS) entry which is preliminary data.</text>
</comment>
<dbReference type="EMBL" id="LGUB01000023">
    <property type="protein sequence ID" value="KRH94860.1"/>
    <property type="molecule type" value="Genomic_DNA"/>
</dbReference>
<proteinExistence type="predicted"/>